<protein>
    <submittedName>
        <fullName evidence="1">Uncharacterized protein</fullName>
    </submittedName>
</protein>
<dbReference type="Ensembl" id="ENSBOBT00000008909.1">
    <property type="protein sequence ID" value="ENSBOBP00000008687.1"/>
    <property type="gene ID" value="ENSBOBG00000005626.1"/>
</dbReference>
<evidence type="ECO:0000313" key="2">
    <source>
        <dbReference type="Proteomes" id="UP000694567"/>
    </source>
</evidence>
<organism evidence="1 2">
    <name type="scientific">Bubo bubo</name>
    <name type="common">Eurasian eagle-owl</name>
    <name type="synonym">Strix bubo</name>
    <dbReference type="NCBI Taxonomy" id="30461"/>
    <lineage>
        <taxon>Eukaryota</taxon>
        <taxon>Metazoa</taxon>
        <taxon>Chordata</taxon>
        <taxon>Craniata</taxon>
        <taxon>Vertebrata</taxon>
        <taxon>Euteleostomi</taxon>
        <taxon>Archelosauria</taxon>
        <taxon>Archosauria</taxon>
        <taxon>Dinosauria</taxon>
        <taxon>Saurischia</taxon>
        <taxon>Theropoda</taxon>
        <taxon>Coelurosauria</taxon>
        <taxon>Aves</taxon>
        <taxon>Neognathae</taxon>
        <taxon>Neoaves</taxon>
        <taxon>Telluraves</taxon>
        <taxon>Strigiformes</taxon>
        <taxon>Strigidae</taxon>
        <taxon>Bubo</taxon>
    </lineage>
</organism>
<evidence type="ECO:0000313" key="1">
    <source>
        <dbReference type="Ensembl" id="ENSBOBP00000008687.1"/>
    </source>
</evidence>
<reference evidence="1" key="1">
    <citation type="submission" date="2025-08" db="UniProtKB">
        <authorList>
            <consortium name="Ensembl"/>
        </authorList>
    </citation>
    <scope>IDENTIFICATION</scope>
</reference>
<sequence>SSPAGWLLPVQCNSALPPPLSDGQLSFLSPAKSKIIFSIIYHGSADVQIYILKTGKNLKFHYFFFL</sequence>
<proteinExistence type="predicted"/>
<dbReference type="Proteomes" id="UP000694567">
    <property type="component" value="Unplaced"/>
</dbReference>
<name>A0A8C0EZR1_BUBBB</name>
<dbReference type="AlphaFoldDB" id="A0A8C0EZR1"/>
<accession>A0A8C0EZR1</accession>
<reference evidence="1" key="2">
    <citation type="submission" date="2025-09" db="UniProtKB">
        <authorList>
            <consortium name="Ensembl"/>
        </authorList>
    </citation>
    <scope>IDENTIFICATION</scope>
</reference>
<keyword evidence="2" id="KW-1185">Reference proteome</keyword>